<sequence length="454" mass="53190">MTESLEPEQTPLSQENEKALQQLAWAIEASVGQFKLILARCNYASLRKQLVEKLRETCQVELHILDIKQSEKTLYSAIRERFGEELPACLMILGLESVQKLEEMLISANQVREEFRNNFYFPFVLWIDEQVHKRLMQFAPDLESWATTRNFIISSKELVNFIRQFAQQFFSNTLMLTDDYLLLESELEAAQRELHTDEFSLEIEANLESLLGFVKQVNNKIDAAINHYQKGLELWQQSNSLEHQGKILGNIAFCYYIKDFKNRDINHDSWQNTLHYVRKYLKFIVNNQNLELIPDLIVKFGDFLYELPECQPLEKLAKQALELHKSENRYIELARDYGFLAEVALMQKHWDEANQFAQQALDVLSILFSRKPQISGVLFEISTDILRTRDVSLYRFIQGQAKYHLGQNQSAIRNLEAARDVGKPQANLRLHLNIINLLQQLYLVLPAFWCKLYM</sequence>
<dbReference type="Gene3D" id="1.25.40.10">
    <property type="entry name" value="Tetratricopeptide repeat domain"/>
    <property type="match status" value="2"/>
</dbReference>
<organism evidence="1 2">
    <name type="scientific">Iningainema tapete BLCC-T55</name>
    <dbReference type="NCBI Taxonomy" id="2748662"/>
    <lineage>
        <taxon>Bacteria</taxon>
        <taxon>Bacillati</taxon>
        <taxon>Cyanobacteriota</taxon>
        <taxon>Cyanophyceae</taxon>
        <taxon>Nostocales</taxon>
        <taxon>Scytonemataceae</taxon>
        <taxon>Iningainema tapete</taxon>
    </lineage>
</organism>
<proteinExistence type="predicted"/>
<gene>
    <name evidence="1" type="ORF">ICL16_04250</name>
</gene>
<comment type="caution">
    <text evidence="1">The sequence shown here is derived from an EMBL/GenBank/DDBJ whole genome shotgun (WGS) entry which is preliminary data.</text>
</comment>
<reference evidence="1" key="1">
    <citation type="submission" date="2020-09" db="EMBL/GenBank/DDBJ databases">
        <title>Iningainema tapete sp. nov. (Scytonemataceae, Cyanobacteria) from greenhouses in central Florida (USA) produces two types of nodularin with biosynthetic potential for microcystin-LR and anabaenopeptins.</title>
        <authorList>
            <person name="Berthold D.E."/>
            <person name="Lefler F.W."/>
            <person name="Huang I.-S."/>
            <person name="Abdulla H."/>
            <person name="Zimba P.V."/>
            <person name="Laughinghouse H.D. IV."/>
        </authorList>
    </citation>
    <scope>NUCLEOTIDE SEQUENCE</scope>
    <source>
        <strain evidence="1">BLCCT55</strain>
    </source>
</reference>
<dbReference type="AlphaFoldDB" id="A0A8J6XDG4"/>
<dbReference type="Proteomes" id="UP000629098">
    <property type="component" value="Unassembled WGS sequence"/>
</dbReference>
<dbReference type="InterPro" id="IPR011990">
    <property type="entry name" value="TPR-like_helical_dom_sf"/>
</dbReference>
<dbReference type="SUPFAM" id="SSF48452">
    <property type="entry name" value="TPR-like"/>
    <property type="match status" value="1"/>
</dbReference>
<name>A0A8J6XDG4_9CYAN</name>
<protein>
    <submittedName>
        <fullName evidence="1">Uncharacterized protein</fullName>
    </submittedName>
</protein>
<dbReference type="EMBL" id="JACXAE010000018">
    <property type="protein sequence ID" value="MBD2771353.1"/>
    <property type="molecule type" value="Genomic_DNA"/>
</dbReference>
<evidence type="ECO:0000313" key="1">
    <source>
        <dbReference type="EMBL" id="MBD2771353.1"/>
    </source>
</evidence>
<accession>A0A8J6XDG4</accession>
<dbReference type="RefSeq" id="WP_190825652.1">
    <property type="nucleotide sequence ID" value="NZ_CAWPPI010000018.1"/>
</dbReference>
<evidence type="ECO:0000313" key="2">
    <source>
        <dbReference type="Proteomes" id="UP000629098"/>
    </source>
</evidence>
<keyword evidence="2" id="KW-1185">Reference proteome</keyword>